<dbReference type="InterPro" id="IPR036188">
    <property type="entry name" value="FAD/NAD-bd_sf"/>
</dbReference>
<reference evidence="2 3" key="1">
    <citation type="submission" date="2017-02" db="EMBL/GenBank/DDBJ databases">
        <title>Genome sequence of Microcystis aeruginosa KW.</title>
        <authorList>
            <person name="Oh H.-M."/>
            <person name="Ahn C.-Y."/>
            <person name="Jeong H."/>
            <person name="Srivastava A."/>
            <person name="Lee H.-G."/>
            <person name="Kang S.-R."/>
        </authorList>
    </citation>
    <scope>NUCLEOTIDE SEQUENCE [LARGE SCALE GENOMIC DNA]</scope>
    <source>
        <strain evidence="2 3">KW</strain>
    </source>
</reference>
<accession>A0A1V4BN02</accession>
<dbReference type="Proteomes" id="UP000189835">
    <property type="component" value="Unassembled WGS sequence"/>
</dbReference>
<dbReference type="InterPro" id="IPR006905">
    <property type="entry name" value="Flavin_halogenase"/>
</dbReference>
<comment type="similarity">
    <text evidence="1">Belongs to the flavin-dependent halogenase family. Bacterial tryptophan halogenase subfamily.</text>
</comment>
<evidence type="ECO:0008006" key="4">
    <source>
        <dbReference type="Google" id="ProtNLM"/>
    </source>
</evidence>
<dbReference type="Gene3D" id="3.50.50.60">
    <property type="entry name" value="FAD/NAD(P)-binding domain"/>
    <property type="match status" value="1"/>
</dbReference>
<dbReference type="PANTHER" id="PTHR43747:SF4">
    <property type="entry name" value="FLAVIN-DEPENDENT TRYPTOPHAN HALOGENASE"/>
    <property type="match status" value="1"/>
</dbReference>
<comment type="caution">
    <text evidence="2">The sequence shown here is derived from an EMBL/GenBank/DDBJ whole genome shotgun (WGS) entry which is preliminary data.</text>
</comment>
<dbReference type="AlphaFoldDB" id="A0A1V4BN02"/>
<dbReference type="EMBL" id="MVGR01000005">
    <property type="protein sequence ID" value="OPF15249.1"/>
    <property type="molecule type" value="Genomic_DNA"/>
</dbReference>
<organism evidence="2 3">
    <name type="scientific">Microcystis aeruginosa KW</name>
    <dbReference type="NCBI Taxonomy" id="1960155"/>
    <lineage>
        <taxon>Bacteria</taxon>
        <taxon>Bacillati</taxon>
        <taxon>Cyanobacteriota</taxon>
        <taxon>Cyanophyceae</taxon>
        <taxon>Oscillatoriophycideae</taxon>
        <taxon>Chroococcales</taxon>
        <taxon>Microcystaceae</taxon>
        <taxon>Microcystis</taxon>
    </lineage>
</organism>
<name>A0A1V4BN02_MICAE</name>
<dbReference type="InterPro" id="IPR050816">
    <property type="entry name" value="Flavin-dep_Halogenase_NPB"/>
</dbReference>
<sequence>MTLYLIRLHTAIKDGSTHKADFFIDCTGFKGLLINKVMNEPFIDMSDYLLCDAAVATAIPHDDNANGLEPYTSAIAMNSGWTWKIPLLGRFGSGYVYSSKFLDKDNAAHEFLNLWNLDEKKVRSLIL</sequence>
<evidence type="ECO:0000313" key="3">
    <source>
        <dbReference type="Proteomes" id="UP000189835"/>
    </source>
</evidence>
<evidence type="ECO:0000313" key="2">
    <source>
        <dbReference type="EMBL" id="OPF15249.1"/>
    </source>
</evidence>
<dbReference type="RefSeq" id="WP_079209405.1">
    <property type="nucleotide sequence ID" value="NZ_MVGR01000005.1"/>
</dbReference>
<gene>
    <name evidence="2" type="ORF">B1L04_22215</name>
</gene>
<proteinExistence type="inferred from homology"/>
<protein>
    <recommendedName>
        <fullName evidence="4">Tryptophan halogenase</fullName>
    </recommendedName>
</protein>
<dbReference type="Pfam" id="PF04820">
    <property type="entry name" value="Trp_halogenase"/>
    <property type="match status" value="1"/>
</dbReference>
<dbReference type="GO" id="GO:0004497">
    <property type="term" value="F:monooxygenase activity"/>
    <property type="evidence" value="ECO:0007669"/>
    <property type="project" value="InterPro"/>
</dbReference>
<evidence type="ECO:0000256" key="1">
    <source>
        <dbReference type="ARBA" id="ARBA00038396"/>
    </source>
</evidence>
<dbReference type="PANTHER" id="PTHR43747">
    <property type="entry name" value="FAD-BINDING PROTEIN"/>
    <property type="match status" value="1"/>
</dbReference>